<comment type="caution">
    <text evidence="2">The sequence shown here is derived from an EMBL/GenBank/DDBJ whole genome shotgun (WGS) entry which is preliminary data.</text>
</comment>
<dbReference type="AlphaFoldDB" id="A0A432ZK05"/>
<feature type="signal peptide" evidence="1">
    <location>
        <begin position="1"/>
        <end position="22"/>
    </location>
</feature>
<dbReference type="Gene3D" id="2.130.10.10">
    <property type="entry name" value="YVTN repeat-like/Quinoprotein amine dehydrogenase"/>
    <property type="match status" value="1"/>
</dbReference>
<name>A0A432ZK05_9GAMM</name>
<dbReference type="EMBL" id="PIQG01000002">
    <property type="protein sequence ID" value="RUO78298.1"/>
    <property type="molecule type" value="Genomic_DNA"/>
</dbReference>
<organism evidence="2 3">
    <name type="scientific">Pseudidiomarina taiwanensis</name>
    <dbReference type="NCBI Taxonomy" id="337250"/>
    <lineage>
        <taxon>Bacteria</taxon>
        <taxon>Pseudomonadati</taxon>
        <taxon>Pseudomonadota</taxon>
        <taxon>Gammaproteobacteria</taxon>
        <taxon>Alteromonadales</taxon>
        <taxon>Idiomarinaceae</taxon>
        <taxon>Pseudidiomarina</taxon>
    </lineage>
</organism>
<evidence type="ECO:0000313" key="2">
    <source>
        <dbReference type="EMBL" id="RUO78298.1"/>
    </source>
</evidence>
<evidence type="ECO:0000256" key="1">
    <source>
        <dbReference type="SAM" id="SignalP"/>
    </source>
</evidence>
<accession>A0A432ZK05</accession>
<reference evidence="2 3" key="1">
    <citation type="journal article" date="2011" name="Front. Microbiol.">
        <title>Genomic signatures of strain selection and enhancement in Bacillus atrophaeus var. globigii, a historical biowarfare simulant.</title>
        <authorList>
            <person name="Gibbons H.S."/>
            <person name="Broomall S.M."/>
            <person name="McNew L.A."/>
            <person name="Daligault H."/>
            <person name="Chapman C."/>
            <person name="Bruce D."/>
            <person name="Karavis M."/>
            <person name="Krepps M."/>
            <person name="McGregor P.A."/>
            <person name="Hong C."/>
            <person name="Park K.H."/>
            <person name="Akmal A."/>
            <person name="Feldman A."/>
            <person name="Lin J.S."/>
            <person name="Chang W.E."/>
            <person name="Higgs B.W."/>
            <person name="Demirev P."/>
            <person name="Lindquist J."/>
            <person name="Liem A."/>
            <person name="Fochler E."/>
            <person name="Read T.D."/>
            <person name="Tapia R."/>
            <person name="Johnson S."/>
            <person name="Bishop-Lilly K.A."/>
            <person name="Detter C."/>
            <person name="Han C."/>
            <person name="Sozhamannan S."/>
            <person name="Rosenzweig C.N."/>
            <person name="Skowronski E.W."/>
        </authorList>
    </citation>
    <scope>NUCLEOTIDE SEQUENCE [LARGE SCALE GENOMIC DNA]</scope>
    <source>
        <strain evidence="2 3">PIT1</strain>
    </source>
</reference>
<gene>
    <name evidence="2" type="ORF">CWI83_04495</name>
</gene>
<dbReference type="OrthoDB" id="9813892at2"/>
<evidence type="ECO:0000313" key="3">
    <source>
        <dbReference type="Proteomes" id="UP000288279"/>
    </source>
</evidence>
<dbReference type="InterPro" id="IPR015943">
    <property type="entry name" value="WD40/YVTN_repeat-like_dom_sf"/>
</dbReference>
<keyword evidence="1" id="KW-0732">Signal</keyword>
<proteinExistence type="predicted"/>
<dbReference type="RefSeq" id="WP_126826332.1">
    <property type="nucleotide sequence ID" value="NZ_PIQG01000002.1"/>
</dbReference>
<dbReference type="Proteomes" id="UP000288279">
    <property type="component" value="Unassembled WGS sequence"/>
</dbReference>
<sequence length="337" mass="36284">MATAWFTATALLAVSASAEALAYELTPLNLPNQVQWFGVSTPSRDVIWLSGADSMVARSIDGGVTWEVGKTGPSPLQLRDIEALDSDHAYALSIGKDGDSRIYYTNDGGQNWVLSYRGRGEQFLNCLAVSAKGEAWIYGDSIDGRWDMVRSADGRNWLPSRNAVDSQPLGGEGGLAASGACTRYNDGVWAMATANATTARVLIKRERGIRFKAVDTPMVAGPGAGIASIWPFSERHWLLAGGDLENPQREPRLLEYQNGEFRELPQAPIAGALYSLTVLPNNEVLVTNPNGAAILDSGYETWQVLSDSNIWNASCNGTSCFLVGKAGYVAKLTWSAD</sequence>
<feature type="chain" id="PRO_5019060612" description="Oxidoreductase" evidence="1">
    <location>
        <begin position="23"/>
        <end position="337"/>
    </location>
</feature>
<dbReference type="InterPro" id="IPR036278">
    <property type="entry name" value="Sialidase_sf"/>
</dbReference>
<dbReference type="SUPFAM" id="SSF50939">
    <property type="entry name" value="Sialidases"/>
    <property type="match status" value="1"/>
</dbReference>
<keyword evidence="3" id="KW-1185">Reference proteome</keyword>
<protein>
    <recommendedName>
        <fullName evidence="4">Oxidoreductase</fullName>
    </recommendedName>
</protein>
<evidence type="ECO:0008006" key="4">
    <source>
        <dbReference type="Google" id="ProtNLM"/>
    </source>
</evidence>